<dbReference type="Proteomes" id="UP000298030">
    <property type="component" value="Unassembled WGS sequence"/>
</dbReference>
<protein>
    <recommendedName>
        <fullName evidence="3">F-box domain-containing protein</fullName>
    </recommendedName>
</protein>
<accession>A0A4Y7SQ72</accession>
<name>A0A4Y7SQ72_COPMI</name>
<dbReference type="AlphaFoldDB" id="A0A4Y7SQ72"/>
<keyword evidence="2" id="KW-1185">Reference proteome</keyword>
<reference evidence="1 2" key="1">
    <citation type="journal article" date="2019" name="Nat. Ecol. Evol.">
        <title>Megaphylogeny resolves global patterns of mushroom evolution.</title>
        <authorList>
            <person name="Varga T."/>
            <person name="Krizsan K."/>
            <person name="Foldi C."/>
            <person name="Dima B."/>
            <person name="Sanchez-Garcia M."/>
            <person name="Sanchez-Ramirez S."/>
            <person name="Szollosi G.J."/>
            <person name="Szarkandi J.G."/>
            <person name="Papp V."/>
            <person name="Albert L."/>
            <person name="Andreopoulos W."/>
            <person name="Angelini C."/>
            <person name="Antonin V."/>
            <person name="Barry K.W."/>
            <person name="Bougher N.L."/>
            <person name="Buchanan P."/>
            <person name="Buyck B."/>
            <person name="Bense V."/>
            <person name="Catcheside P."/>
            <person name="Chovatia M."/>
            <person name="Cooper J."/>
            <person name="Damon W."/>
            <person name="Desjardin D."/>
            <person name="Finy P."/>
            <person name="Geml J."/>
            <person name="Haridas S."/>
            <person name="Hughes K."/>
            <person name="Justo A."/>
            <person name="Karasinski D."/>
            <person name="Kautmanova I."/>
            <person name="Kiss B."/>
            <person name="Kocsube S."/>
            <person name="Kotiranta H."/>
            <person name="LaButti K.M."/>
            <person name="Lechner B.E."/>
            <person name="Liimatainen K."/>
            <person name="Lipzen A."/>
            <person name="Lukacs Z."/>
            <person name="Mihaltcheva S."/>
            <person name="Morgado L.N."/>
            <person name="Niskanen T."/>
            <person name="Noordeloos M.E."/>
            <person name="Ohm R.A."/>
            <person name="Ortiz-Santana B."/>
            <person name="Ovrebo C."/>
            <person name="Racz N."/>
            <person name="Riley R."/>
            <person name="Savchenko A."/>
            <person name="Shiryaev A."/>
            <person name="Soop K."/>
            <person name="Spirin V."/>
            <person name="Szebenyi C."/>
            <person name="Tomsovsky M."/>
            <person name="Tulloss R.E."/>
            <person name="Uehling J."/>
            <person name="Grigoriev I.V."/>
            <person name="Vagvolgyi C."/>
            <person name="Papp T."/>
            <person name="Martin F.M."/>
            <person name="Miettinen O."/>
            <person name="Hibbett D.S."/>
            <person name="Nagy L.G."/>
        </authorList>
    </citation>
    <scope>NUCLEOTIDE SEQUENCE [LARGE SCALE GENOMIC DNA]</scope>
    <source>
        <strain evidence="1 2">FP101781</strain>
    </source>
</reference>
<evidence type="ECO:0008006" key="3">
    <source>
        <dbReference type="Google" id="ProtNLM"/>
    </source>
</evidence>
<evidence type="ECO:0000313" key="1">
    <source>
        <dbReference type="EMBL" id="TEB24017.1"/>
    </source>
</evidence>
<gene>
    <name evidence="1" type="ORF">FA13DRAFT_1739525</name>
</gene>
<organism evidence="1 2">
    <name type="scientific">Coprinellus micaceus</name>
    <name type="common">Glistening ink-cap mushroom</name>
    <name type="synonym">Coprinus micaceus</name>
    <dbReference type="NCBI Taxonomy" id="71717"/>
    <lineage>
        <taxon>Eukaryota</taxon>
        <taxon>Fungi</taxon>
        <taxon>Dikarya</taxon>
        <taxon>Basidiomycota</taxon>
        <taxon>Agaricomycotina</taxon>
        <taxon>Agaricomycetes</taxon>
        <taxon>Agaricomycetidae</taxon>
        <taxon>Agaricales</taxon>
        <taxon>Agaricineae</taxon>
        <taxon>Psathyrellaceae</taxon>
        <taxon>Coprinellus</taxon>
    </lineage>
</organism>
<comment type="caution">
    <text evidence="1">The sequence shown here is derived from an EMBL/GenBank/DDBJ whole genome shotgun (WGS) entry which is preliminary data.</text>
</comment>
<proteinExistence type="predicted"/>
<dbReference type="EMBL" id="QPFP01000071">
    <property type="protein sequence ID" value="TEB24017.1"/>
    <property type="molecule type" value="Genomic_DNA"/>
</dbReference>
<sequence>MVCLDRLCQVIKSDTYVWGAIRSLKITVLGPWIHDPPYFLPLRHLPPGLQSLKLDLSKAAGWDYPGMPLRPTPIDLPPMILRGLTHFSLTLLRNSMDAVLLVLMECVNLETLTIDLGDTKNISDISSFGLETFPRLHTLTVRNASHLFAGCALHFLRARKLDRRREGLPIQSLPPKPAACFSWVH</sequence>
<evidence type="ECO:0000313" key="2">
    <source>
        <dbReference type="Proteomes" id="UP000298030"/>
    </source>
</evidence>